<dbReference type="EMBL" id="KV875093">
    <property type="protein sequence ID" value="OIW34693.1"/>
    <property type="molecule type" value="Genomic_DNA"/>
</dbReference>
<evidence type="ECO:0000256" key="10">
    <source>
        <dbReference type="SAM" id="MobiDB-lite"/>
    </source>
</evidence>
<dbReference type="Proteomes" id="UP000182658">
    <property type="component" value="Unassembled WGS sequence"/>
</dbReference>
<dbReference type="PROSITE" id="PS50088">
    <property type="entry name" value="ANK_REPEAT"/>
    <property type="match status" value="1"/>
</dbReference>
<feature type="compositionally biased region" description="Basic and acidic residues" evidence="10">
    <location>
        <begin position="806"/>
        <end position="815"/>
    </location>
</feature>
<reference evidence="13 14" key="1">
    <citation type="submission" date="2016-10" db="EMBL/GenBank/DDBJ databases">
        <title>Draft genome sequence of Coniochaeta ligniaria NRRL30616, a lignocellulolytic fungus for bioabatement of inhibitors in plant biomass hydrolysates.</title>
        <authorList>
            <consortium name="DOE Joint Genome Institute"/>
            <person name="Jimenez D.J."/>
            <person name="Hector R.E."/>
            <person name="Riley R."/>
            <person name="Sun H."/>
            <person name="Grigoriev I.V."/>
            <person name="Van Elsas J.D."/>
            <person name="Nichols N.N."/>
        </authorList>
    </citation>
    <scope>NUCLEOTIDE SEQUENCE [LARGE SCALE GENOMIC DNA]</scope>
    <source>
        <strain evidence="13 14">NRRL 30616</strain>
    </source>
</reference>
<evidence type="ECO:0000313" key="13">
    <source>
        <dbReference type="EMBL" id="OIW34693.1"/>
    </source>
</evidence>
<proteinExistence type="inferred from homology"/>
<evidence type="ECO:0000256" key="2">
    <source>
        <dbReference type="ARBA" id="ARBA00004240"/>
    </source>
</evidence>
<name>A0A1J7J5G7_9PEZI</name>
<dbReference type="AlphaFoldDB" id="A0A1J7J5G7"/>
<evidence type="ECO:0000256" key="3">
    <source>
        <dbReference type="ARBA" id="ARBA00004370"/>
    </source>
</evidence>
<feature type="region of interest" description="Disordered" evidence="10">
    <location>
        <begin position="798"/>
        <end position="817"/>
    </location>
</feature>
<dbReference type="InterPro" id="IPR056884">
    <property type="entry name" value="NPHP3-like_N"/>
</dbReference>
<dbReference type="InParanoid" id="A0A1J7J5G7"/>
<feature type="repeat" description="ANK" evidence="9">
    <location>
        <begin position="772"/>
        <end position="804"/>
    </location>
</feature>
<dbReference type="InterPro" id="IPR027417">
    <property type="entry name" value="P-loop_NTPase"/>
</dbReference>
<evidence type="ECO:0000259" key="11">
    <source>
        <dbReference type="Pfam" id="PF05057"/>
    </source>
</evidence>
<evidence type="ECO:0000256" key="4">
    <source>
        <dbReference type="ARBA" id="ARBA00007920"/>
    </source>
</evidence>
<sequence length="1010" mass="112065">MRRLLKKLDVNEDEHYAVDIIAVHGLNGDAYTTWTHGNGTLWLRDLLPKVLPGCRVYTYGYPSQVAFSTSFAEVQEYSRRLLSSIRDVQEDRDQGIRPLIFICHSLGGIVCKQALVLAHEDDMFYGKLLSSVTGIVFMGTPHKGSSVANLGSVVGRIVNTCVATSTATLQSKAIRTDLLDYLNSDSKVLRDLAVSVRNRLQDLTVVSFYETEALSPLSAMIVDQASSVLSIPREEVIPLYANHRDICRFDGETHDYKTVSKALRRIARNPRVMQHASHCASIQSSQTFNDSEKACMSLLSVFDTADYRRMLPKPAKGTCQWILSHPAFVAWAGEPDSTLLWLTGHPGCGKTTLSFFLAKYLEDAGSTRLPNNIYVYFCDDKINRQRDGKDILLGVIFQIICRHRSLIRHDMVRSFAALWNIFSGSTTTRNSLLDSSSHFPVSGQHVKFIFTSRPSLVALEGCIDDGQRGHDEDLQAFIEQRTREFLRQTLHTKSGQTFLWVNMSLLATVKDFLNATTYLDAASKLLKLILESSRPLTLDEINIAFTIDSSHRTSESAMQLTLQVALVHQSAKDFLLGLHRTAVGYECPAIHNITEEECALSIASACIYYLLLEDFEVDVRNFEGFHSESASDTSGADENSVVSIDAKSPWDDDTEDLFARDMFGEPDTLVAEACHLLASKHAFYRYAALHWTEHFALCEASAPAGLREAARSLLDMNTANSSNWLLFLQRETAALDHTPPGSLDPMTVAAYFNLHETVKHYISTQDTIPDAQKDHAFFWAAEQGHRRIVNTLLQAGADPNAQNGHSDYERTDLNSRGKGGRTALMSACSSGHYDIAKTLLEDDSGATALFWAAVGGHTFPNIDLNRRDRRGRTAMSWAAEEGMDGIDANLADDSGRSPLSWAADPKVDKASVDKDQRNAISWACARGHLDTLRVLIRHRDVDGWTPLAWAILNDSPQIIETLVSTKTPLVVRALLRGGADPESTSAAGQTPDEILEEFLSYIEKKGETTV</sequence>
<dbReference type="Pfam" id="PF12796">
    <property type="entry name" value="Ank_2"/>
    <property type="match status" value="1"/>
</dbReference>
<dbReference type="InterPro" id="IPR036770">
    <property type="entry name" value="Ankyrin_rpt-contain_sf"/>
</dbReference>
<accession>A0A1J7J5G7</accession>
<keyword evidence="6" id="KW-0256">Endoplasmic reticulum</keyword>
<evidence type="ECO:0000256" key="5">
    <source>
        <dbReference type="ARBA" id="ARBA00022737"/>
    </source>
</evidence>
<dbReference type="PANTHER" id="PTHR48182:SF2">
    <property type="entry name" value="PROTEIN SERAC1"/>
    <property type="match status" value="1"/>
</dbReference>
<dbReference type="SUPFAM" id="SSF52540">
    <property type="entry name" value="P-loop containing nucleoside triphosphate hydrolases"/>
    <property type="match status" value="1"/>
</dbReference>
<gene>
    <name evidence="13" type="ORF">CONLIGDRAFT_658495</name>
</gene>
<dbReference type="Pfam" id="PF13637">
    <property type="entry name" value="Ank_4"/>
    <property type="match status" value="1"/>
</dbReference>
<dbReference type="OrthoDB" id="163438at2759"/>
<dbReference type="PANTHER" id="PTHR48182">
    <property type="entry name" value="PROTEIN SERAC1"/>
    <property type="match status" value="1"/>
</dbReference>
<dbReference type="SMART" id="SM00248">
    <property type="entry name" value="ANK"/>
    <property type="match status" value="4"/>
</dbReference>
<dbReference type="Gene3D" id="3.40.50.1820">
    <property type="entry name" value="alpha/beta hydrolase"/>
    <property type="match status" value="1"/>
</dbReference>
<organism evidence="13 14">
    <name type="scientific">Coniochaeta ligniaria NRRL 30616</name>
    <dbReference type="NCBI Taxonomy" id="1408157"/>
    <lineage>
        <taxon>Eukaryota</taxon>
        <taxon>Fungi</taxon>
        <taxon>Dikarya</taxon>
        <taxon>Ascomycota</taxon>
        <taxon>Pezizomycotina</taxon>
        <taxon>Sordariomycetes</taxon>
        <taxon>Sordariomycetidae</taxon>
        <taxon>Coniochaetales</taxon>
        <taxon>Coniochaetaceae</taxon>
        <taxon>Coniochaeta</taxon>
    </lineage>
</organism>
<evidence type="ECO:0000256" key="1">
    <source>
        <dbReference type="ARBA" id="ARBA00004173"/>
    </source>
</evidence>
<dbReference type="SUPFAM" id="SSF48403">
    <property type="entry name" value="Ankyrin repeat"/>
    <property type="match status" value="1"/>
</dbReference>
<dbReference type="Pfam" id="PF05057">
    <property type="entry name" value="DUF676"/>
    <property type="match status" value="1"/>
</dbReference>
<dbReference type="InterPro" id="IPR052374">
    <property type="entry name" value="SERAC1"/>
</dbReference>
<keyword evidence="7" id="KW-0496">Mitochondrion</keyword>
<dbReference type="GO" id="GO:0005783">
    <property type="term" value="C:endoplasmic reticulum"/>
    <property type="evidence" value="ECO:0007669"/>
    <property type="project" value="UniProtKB-SubCell"/>
</dbReference>
<dbReference type="GO" id="GO:0005739">
    <property type="term" value="C:mitochondrion"/>
    <property type="evidence" value="ECO:0007669"/>
    <property type="project" value="UniProtKB-SubCell"/>
</dbReference>
<dbReference type="InterPro" id="IPR029058">
    <property type="entry name" value="AB_hydrolase_fold"/>
</dbReference>
<keyword evidence="9" id="KW-0040">ANK repeat</keyword>
<dbReference type="GO" id="GO:0016020">
    <property type="term" value="C:membrane"/>
    <property type="evidence" value="ECO:0007669"/>
    <property type="project" value="UniProtKB-SubCell"/>
</dbReference>
<evidence type="ECO:0000259" key="12">
    <source>
        <dbReference type="Pfam" id="PF24883"/>
    </source>
</evidence>
<evidence type="ECO:0000256" key="9">
    <source>
        <dbReference type="PROSITE-ProRule" id="PRU00023"/>
    </source>
</evidence>
<evidence type="ECO:0000256" key="8">
    <source>
        <dbReference type="ARBA" id="ARBA00023136"/>
    </source>
</evidence>
<keyword evidence="8" id="KW-0472">Membrane</keyword>
<comment type="similarity">
    <text evidence="4">Belongs to the putative lipase ROG1 family.</text>
</comment>
<feature type="domain" description="Nephrocystin 3-like N-terminal" evidence="12">
    <location>
        <begin position="317"/>
        <end position="409"/>
    </location>
</feature>
<evidence type="ECO:0000256" key="7">
    <source>
        <dbReference type="ARBA" id="ARBA00023128"/>
    </source>
</evidence>
<dbReference type="SUPFAM" id="SSF53474">
    <property type="entry name" value="alpha/beta-Hydrolases"/>
    <property type="match status" value="1"/>
</dbReference>
<dbReference type="InterPro" id="IPR002110">
    <property type="entry name" value="Ankyrin_rpt"/>
</dbReference>
<evidence type="ECO:0000313" key="14">
    <source>
        <dbReference type="Proteomes" id="UP000182658"/>
    </source>
</evidence>
<dbReference type="Gene3D" id="1.25.40.20">
    <property type="entry name" value="Ankyrin repeat-containing domain"/>
    <property type="match status" value="2"/>
</dbReference>
<comment type="subcellular location">
    <subcellularLocation>
        <location evidence="2">Endoplasmic reticulum</location>
    </subcellularLocation>
    <subcellularLocation>
        <location evidence="3">Membrane</location>
    </subcellularLocation>
    <subcellularLocation>
        <location evidence="1">Mitochondrion</location>
    </subcellularLocation>
</comment>
<feature type="domain" description="DUF676" evidence="11">
    <location>
        <begin position="20"/>
        <end position="151"/>
    </location>
</feature>
<dbReference type="InterPro" id="IPR007751">
    <property type="entry name" value="DUF676_lipase-like"/>
</dbReference>
<protein>
    <submittedName>
        <fullName evidence="13">Uncharacterized protein</fullName>
    </submittedName>
</protein>
<keyword evidence="14" id="KW-1185">Reference proteome</keyword>
<keyword evidence="5" id="KW-0677">Repeat</keyword>
<dbReference type="Pfam" id="PF24883">
    <property type="entry name" value="NPHP3_N"/>
    <property type="match status" value="1"/>
</dbReference>
<evidence type="ECO:0000256" key="6">
    <source>
        <dbReference type="ARBA" id="ARBA00022824"/>
    </source>
</evidence>